<reference evidence="2" key="1">
    <citation type="submission" date="2022-09" db="EMBL/GenBank/DDBJ databases">
        <title>The complete genome of Acidovorax sp. 5MLIR.</title>
        <authorList>
            <person name="Liu L."/>
            <person name="Yue J."/>
            <person name="Yang F."/>
            <person name="Yuan J."/>
            <person name="Li L."/>
        </authorList>
    </citation>
    <scope>NUCLEOTIDE SEQUENCE</scope>
    <source>
        <strain evidence="2">5MLIR</strain>
    </source>
</reference>
<evidence type="ECO:0000313" key="2">
    <source>
        <dbReference type="EMBL" id="UYG52213.1"/>
    </source>
</evidence>
<proteinExistence type="predicted"/>
<feature type="chain" id="PRO_5047509152" description="Beta-barrel assembly machine subunit BamC" evidence="1">
    <location>
        <begin position="22"/>
        <end position="212"/>
    </location>
</feature>
<protein>
    <recommendedName>
        <fullName evidence="4">Beta-barrel assembly machine subunit BamC</fullName>
    </recommendedName>
</protein>
<keyword evidence="3" id="KW-1185">Reference proteome</keyword>
<evidence type="ECO:0000313" key="3">
    <source>
        <dbReference type="Proteomes" id="UP001162800"/>
    </source>
</evidence>
<dbReference type="Proteomes" id="UP001162800">
    <property type="component" value="Chromosome"/>
</dbReference>
<sequence length="212" mass="21932">MRFVFLSGQTLMAVAAAGLLAACEPKPPEPKAAHAAPAVTVPAMAGTIHAAPVPLSTADVTSTAAVILSDKPVPKTPAADAPASAGAPLESLATLAPSVGQYPYDADNYLEQGVLAARLRALLGAEYPVLLANMRTVSPLTAADGLWFITGNRPHEGGVEAAAVVIDPQQNALRVWLINAGQSQEFVDPPAAQIPWPKDVQTLIQNQRKAVP</sequence>
<evidence type="ECO:0000256" key="1">
    <source>
        <dbReference type="SAM" id="SignalP"/>
    </source>
</evidence>
<dbReference type="PROSITE" id="PS51257">
    <property type="entry name" value="PROKAR_LIPOPROTEIN"/>
    <property type="match status" value="1"/>
</dbReference>
<dbReference type="EMBL" id="CP106881">
    <property type="protein sequence ID" value="UYG52213.1"/>
    <property type="molecule type" value="Genomic_DNA"/>
</dbReference>
<dbReference type="RefSeq" id="WP_231044264.1">
    <property type="nucleotide sequence ID" value="NZ_CP106881.1"/>
</dbReference>
<accession>A0ABY6GAY5</accession>
<organism evidence="2 3">
    <name type="scientific">Comamonas endophytica</name>
    <dbReference type="NCBI Taxonomy" id="2949090"/>
    <lineage>
        <taxon>Bacteria</taxon>
        <taxon>Pseudomonadati</taxon>
        <taxon>Pseudomonadota</taxon>
        <taxon>Betaproteobacteria</taxon>
        <taxon>Burkholderiales</taxon>
        <taxon>Comamonadaceae</taxon>
        <taxon>Comamonas</taxon>
    </lineage>
</organism>
<name>A0ABY6GAY5_9BURK</name>
<keyword evidence="1" id="KW-0732">Signal</keyword>
<feature type="signal peptide" evidence="1">
    <location>
        <begin position="1"/>
        <end position="21"/>
    </location>
</feature>
<evidence type="ECO:0008006" key="4">
    <source>
        <dbReference type="Google" id="ProtNLM"/>
    </source>
</evidence>
<gene>
    <name evidence="2" type="ORF">M9799_02950</name>
</gene>